<evidence type="ECO:0000256" key="1">
    <source>
        <dbReference type="SAM" id="MobiDB-lite"/>
    </source>
</evidence>
<evidence type="ECO:0000313" key="4">
    <source>
        <dbReference type="Proteomes" id="UP001596405"/>
    </source>
</evidence>
<gene>
    <name evidence="3" type="ORF">ACFQHR_00985</name>
</gene>
<feature type="signal peptide" evidence="2">
    <location>
        <begin position="1"/>
        <end position="19"/>
    </location>
</feature>
<feature type="region of interest" description="Disordered" evidence="1">
    <location>
        <begin position="1571"/>
        <end position="1716"/>
    </location>
</feature>
<accession>A0ABW2DEL8</accession>
<dbReference type="Proteomes" id="UP001596405">
    <property type="component" value="Unassembled WGS sequence"/>
</dbReference>
<dbReference type="RefSeq" id="WP_066619657.1">
    <property type="nucleotide sequence ID" value="NZ_JBHSYQ010000003.1"/>
</dbReference>
<organism evidence="3 4">
    <name type="scientific">Rufibacter roseus</name>
    <dbReference type="NCBI Taxonomy" id="1567108"/>
    <lineage>
        <taxon>Bacteria</taxon>
        <taxon>Pseudomonadati</taxon>
        <taxon>Bacteroidota</taxon>
        <taxon>Cytophagia</taxon>
        <taxon>Cytophagales</taxon>
        <taxon>Hymenobacteraceae</taxon>
        <taxon>Rufibacter</taxon>
    </lineage>
</organism>
<proteinExistence type="predicted"/>
<feature type="chain" id="PRO_5046360885" evidence="2">
    <location>
        <begin position="20"/>
        <end position="1716"/>
    </location>
</feature>
<name>A0ABW2DEL8_9BACT</name>
<feature type="compositionally biased region" description="Low complexity" evidence="1">
    <location>
        <begin position="215"/>
        <end position="241"/>
    </location>
</feature>
<sequence>MRKLTLFLIFSLITVIGFAQNNSISADNPQQFLTDVKTMFTATQNEVAAKVGSSWETAWNSGRISSSQQKKIMELTQEMLKKRLRARPHFEDFFGALGSSVNVHQFTGDKLDQLLKVTEQTLQKHDYKVYERYLNSAHQFLSTKALFQGKSNGLKAVGGSFTFEYRDATADAAPGASWDNAPKPVKAPAAAPAQNKVEEEDPWGDWDKPKKKTPAKSTKGKTAAAPKKAEPEPAVQEPAPQEEPVFYEEPLPQLSGPVVVLQNANLLFTSSYDSITIKGVSGAMSLEGGKYAGKGGKITWSHMGVQATAELGNLVFDRDKPSFKAENVLLKHPTLLENDIRGDFEYRLSQPKANGDRDFPKFISRTSNAKIKKFGAGLKYVGGLSIAGQALMSAALDGSPSTIVVSEGGEPKFRASARAFTITDSLIKAPEASIALYQGKDSIAHPGVNFNFNRETSRLVLSYSDGVFRPTPYFDSYHQVELLADAAIWNLKESQINFTILSAKSQVPAQVNSREYYTEGLFNQIRSISNFHPLYLAVGYGQQQGTREYYLADMVRDTKMDKEVLHNTLTSLARGNFLGYNPATGHVQLREKAIHFVEASRGRRDYDFIHLNALSPSGRNATIDLETGDLVVRGVKKFTFTKDSTVTAEPDSQIVRIKKNRNILFNGRVKSADFTFKGKEFLFDYDGFFIDLAKIDSTILTTKTKDKSGNLKSTPYTLVSRSGKGVAKLYLNRPDNKSGQKKYGGYPALDAISGATVYFNKPEILGGVYDTTVFFSIPPFKVDSMSNGGESVIGLSGTFHSGGIFPPIETKLSVQPDGALGFQYFVPKGIEVYGGKGKFSDTLTLDTKGLRGNGTLSYQTATMQSPSFVFFKDSAITDSGVKGSFTAGSVQQGSYPSGTFKGYTMEWWPYRDTLQIETKGQELMSMFSNRFTYKGMLGFTPSALFGDGVIENKDVAIKSPLFTFKKGLIHGNRASMEISSSDKTKPALTTFDVFLDFFLDEGYAKYAPERKGFASTVFPLAQYKSSLGGGHWSFKEKKLTLSSGEAGDNESYFYSMKTGMDSLRFKASNAVYDLSNYTLVATGVPYIPVGDSYIIPDSNRVHILEDAKLKTFQNAALAMDSVQKYHQMVRGELHLDNAFGITGNAVYKFTNSASNSYDIKFNNFAWNAPELSKKEERKGEMATPHFLATAQVAEEDTVFILPNVRYYGTVSLASNKQYMNFDGFAKLQFSSNESSDWFPFKRDELNPEDVRLEIRKAALADGTPLKTGIHINASDGRIYNTFVSKKQYDDDLDVFEVEGLLSFDKETKQYKLGDENRAFGSSYTGNVLHYNNATKEVKYEGAFNLIQPAKGFKLQVSGNGSGRTDSSLYALDTFMAFDFDVPSQAIENMAKNLVKNVQGAPEGVDLNSASLPYKLAAFIGDKGVEDFKAKTANGYVPFSKISSKLVRSLVLNNVQLKWSPVTNAWYSVGPLSIAGIDKTDVNAKINGYIEIKRGASGDVVSVYLEPNPYGWYYLNFYEGGLGLVASDGEFNSVISKKSNGKSPGSYSFYPLEQIDKMEFVNYFRKNYLGKGPAEAPPQPTYDTFASADEEEASGKKAKKDKKKKGKDDENGPAPAGFDIPVADAPADSKKSKKKNKEENTDAKQAETGDIPVAEEAETPAKESKKERKKKQKEAEAESTPDIPVAEPAKDSKKDKKKKKKGEEEAEVPPPDIPIGN</sequence>
<feature type="region of interest" description="Disordered" evidence="1">
    <location>
        <begin position="174"/>
        <end position="241"/>
    </location>
</feature>
<protein>
    <submittedName>
        <fullName evidence="3">Uncharacterized protein</fullName>
    </submittedName>
</protein>
<keyword evidence="4" id="KW-1185">Reference proteome</keyword>
<evidence type="ECO:0000256" key="2">
    <source>
        <dbReference type="SAM" id="SignalP"/>
    </source>
</evidence>
<feature type="compositionally biased region" description="Basic and acidic residues" evidence="1">
    <location>
        <begin position="1635"/>
        <end position="1646"/>
    </location>
</feature>
<feature type="compositionally biased region" description="Low complexity" evidence="1">
    <location>
        <begin position="181"/>
        <end position="193"/>
    </location>
</feature>
<evidence type="ECO:0000313" key="3">
    <source>
        <dbReference type="EMBL" id="MFC6996171.1"/>
    </source>
</evidence>
<feature type="compositionally biased region" description="Basic residues" evidence="1">
    <location>
        <begin position="1595"/>
        <end position="1604"/>
    </location>
</feature>
<dbReference type="EMBL" id="JBHSYQ010000003">
    <property type="protein sequence ID" value="MFC6996171.1"/>
    <property type="molecule type" value="Genomic_DNA"/>
</dbReference>
<comment type="caution">
    <text evidence="3">The sequence shown here is derived from an EMBL/GenBank/DDBJ whole genome shotgun (WGS) entry which is preliminary data.</text>
</comment>
<feature type="compositionally biased region" description="Pro residues" evidence="1">
    <location>
        <begin position="1707"/>
        <end position="1716"/>
    </location>
</feature>
<reference evidence="4" key="1">
    <citation type="journal article" date="2019" name="Int. J. Syst. Evol. Microbiol.">
        <title>The Global Catalogue of Microorganisms (GCM) 10K type strain sequencing project: providing services to taxonomists for standard genome sequencing and annotation.</title>
        <authorList>
            <consortium name="The Broad Institute Genomics Platform"/>
            <consortium name="The Broad Institute Genome Sequencing Center for Infectious Disease"/>
            <person name="Wu L."/>
            <person name="Ma J."/>
        </authorList>
    </citation>
    <scope>NUCLEOTIDE SEQUENCE [LARGE SCALE GENOMIC DNA]</scope>
    <source>
        <strain evidence="4">CGMCC 4.7393</strain>
    </source>
</reference>
<keyword evidence="2" id="KW-0732">Signal</keyword>